<reference evidence="1" key="1">
    <citation type="submission" date="2014-11" db="EMBL/GenBank/DDBJ databases">
        <authorList>
            <person name="Amaro Gonzalez C."/>
        </authorList>
    </citation>
    <scope>NUCLEOTIDE SEQUENCE</scope>
</reference>
<accession>A0A0E9UVT4</accession>
<evidence type="ECO:0000313" key="1">
    <source>
        <dbReference type="EMBL" id="JAH69851.1"/>
    </source>
</evidence>
<dbReference type="AlphaFoldDB" id="A0A0E9UVT4"/>
<proteinExistence type="predicted"/>
<sequence length="56" mass="6292">MLAVQSPITISILPMNICNAYVICTGQSTPPPPKKTHKKTHRKLVSWCHRCTVTLF</sequence>
<protein>
    <submittedName>
        <fullName evidence="1">Uncharacterized protein</fullName>
    </submittedName>
</protein>
<dbReference type="EMBL" id="GBXM01038726">
    <property type="protein sequence ID" value="JAH69851.1"/>
    <property type="molecule type" value="Transcribed_RNA"/>
</dbReference>
<reference evidence="1" key="2">
    <citation type="journal article" date="2015" name="Fish Shellfish Immunol.">
        <title>Early steps in the European eel (Anguilla anguilla)-Vibrio vulnificus interaction in the gills: Role of the RtxA13 toxin.</title>
        <authorList>
            <person name="Callol A."/>
            <person name="Pajuelo D."/>
            <person name="Ebbesson L."/>
            <person name="Teles M."/>
            <person name="MacKenzie S."/>
            <person name="Amaro C."/>
        </authorList>
    </citation>
    <scope>NUCLEOTIDE SEQUENCE</scope>
</reference>
<name>A0A0E9UVT4_ANGAN</name>
<organism evidence="1">
    <name type="scientific">Anguilla anguilla</name>
    <name type="common">European freshwater eel</name>
    <name type="synonym">Muraena anguilla</name>
    <dbReference type="NCBI Taxonomy" id="7936"/>
    <lineage>
        <taxon>Eukaryota</taxon>
        <taxon>Metazoa</taxon>
        <taxon>Chordata</taxon>
        <taxon>Craniata</taxon>
        <taxon>Vertebrata</taxon>
        <taxon>Euteleostomi</taxon>
        <taxon>Actinopterygii</taxon>
        <taxon>Neopterygii</taxon>
        <taxon>Teleostei</taxon>
        <taxon>Anguilliformes</taxon>
        <taxon>Anguillidae</taxon>
        <taxon>Anguilla</taxon>
    </lineage>
</organism>